<dbReference type="AlphaFoldDB" id="A0A0F9DAD5"/>
<protein>
    <recommendedName>
        <fullName evidence="1">T4 RNA ligase 1-like N-terminal domain-containing protein</fullName>
    </recommendedName>
</protein>
<feature type="domain" description="T4 RNA ligase 1-like N-terminal" evidence="1">
    <location>
        <begin position="55"/>
        <end position="123"/>
    </location>
</feature>
<proteinExistence type="predicted"/>
<dbReference type="EMBL" id="LAZR01029750">
    <property type="protein sequence ID" value="KKL58648.1"/>
    <property type="molecule type" value="Genomic_DNA"/>
</dbReference>
<gene>
    <name evidence="2" type="ORF">LCGC14_2223270</name>
</gene>
<evidence type="ECO:0000313" key="2">
    <source>
        <dbReference type="EMBL" id="KKL58648.1"/>
    </source>
</evidence>
<dbReference type="Pfam" id="PF09511">
    <property type="entry name" value="RNA_lig_T4_1"/>
    <property type="match status" value="1"/>
</dbReference>
<sequence length="141" mass="16409">MSFELLDFLQNNKSPLVMLQEKYNINIKRHNEYNSLVLLKYDQLKSNMSSKMVRQCRGIIIDESQNYAIICRSFDRFFNYGEIYAARIDWSTAKSFEKLDGSLCQLYYYGGKWNVATSGSPDASGNVGDFGKTFKELFWET</sequence>
<organism evidence="2">
    <name type="scientific">marine sediment metagenome</name>
    <dbReference type="NCBI Taxonomy" id="412755"/>
    <lineage>
        <taxon>unclassified sequences</taxon>
        <taxon>metagenomes</taxon>
        <taxon>ecological metagenomes</taxon>
    </lineage>
</organism>
<comment type="caution">
    <text evidence="2">The sequence shown here is derived from an EMBL/GenBank/DDBJ whole genome shotgun (WGS) entry which is preliminary data.</text>
</comment>
<accession>A0A0F9DAD5</accession>
<evidence type="ECO:0000259" key="1">
    <source>
        <dbReference type="Pfam" id="PF09511"/>
    </source>
</evidence>
<dbReference type="InterPro" id="IPR019039">
    <property type="entry name" value="T4-Rnl1-like_N"/>
</dbReference>
<reference evidence="2" key="1">
    <citation type="journal article" date="2015" name="Nature">
        <title>Complex archaea that bridge the gap between prokaryotes and eukaryotes.</title>
        <authorList>
            <person name="Spang A."/>
            <person name="Saw J.H."/>
            <person name="Jorgensen S.L."/>
            <person name="Zaremba-Niedzwiedzka K."/>
            <person name="Martijn J."/>
            <person name="Lind A.E."/>
            <person name="van Eijk R."/>
            <person name="Schleper C."/>
            <person name="Guy L."/>
            <person name="Ettema T.J."/>
        </authorList>
    </citation>
    <scope>NUCLEOTIDE SEQUENCE</scope>
</reference>
<name>A0A0F9DAD5_9ZZZZ</name>